<name>A0A3R7JW35_TRYRA</name>
<comment type="caution">
    <text evidence="2">The sequence shown here is derived from an EMBL/GenBank/DDBJ whole genome shotgun (WGS) entry which is preliminary data.</text>
</comment>
<dbReference type="OrthoDB" id="278056at2759"/>
<keyword evidence="2" id="KW-0675">Receptor</keyword>
<evidence type="ECO:0000313" key="2">
    <source>
        <dbReference type="EMBL" id="RNE97750.1"/>
    </source>
</evidence>
<sequence>MFWIEALASSLAAKVQEQDNSCDNKVLLIENFSNINTAPELTYGKRVVLVHAVTQMRLAVFPSKLSNIDSDCVKPVLVLRGGVRGWGGESGVCEFFIVSRYNIHDDGDSVCRGYEVLLRLVTHPIFLHVTAPALRAKKGADTNALGQPLGENSCGNVSAFEGNLLPSVVTAPPDGR</sequence>
<dbReference type="InterPro" id="IPR014821">
    <property type="entry name" value="Ins145_P3_rcpt"/>
</dbReference>
<evidence type="ECO:0000313" key="3">
    <source>
        <dbReference type="Proteomes" id="UP000283634"/>
    </source>
</evidence>
<dbReference type="Gene3D" id="2.80.10.50">
    <property type="match status" value="1"/>
</dbReference>
<dbReference type="EMBL" id="MKGL01000528">
    <property type="protein sequence ID" value="RNE97750.1"/>
    <property type="molecule type" value="Genomic_DNA"/>
</dbReference>
<dbReference type="Proteomes" id="UP000283634">
    <property type="component" value="Unassembled WGS sequence"/>
</dbReference>
<gene>
    <name evidence="2" type="ORF">TraAM80_09174</name>
</gene>
<dbReference type="GeneID" id="40333107"/>
<reference evidence="2 3" key="1">
    <citation type="journal article" date="2018" name="BMC Genomics">
        <title>Genomic comparison of Trypanosoma conorhini and Trypanosoma rangeli to Trypanosoma cruzi strains of high and low virulence.</title>
        <authorList>
            <person name="Bradwell K.R."/>
            <person name="Koparde V.N."/>
            <person name="Matveyev A.V."/>
            <person name="Serrano M.G."/>
            <person name="Alves J.M."/>
            <person name="Parikh H."/>
            <person name="Huang B."/>
            <person name="Lee V."/>
            <person name="Espinosa-Alvarez O."/>
            <person name="Ortiz P.A."/>
            <person name="Costa-Martins A.G."/>
            <person name="Teixeira M.M."/>
            <person name="Buck G.A."/>
        </authorList>
    </citation>
    <scope>NUCLEOTIDE SEQUENCE [LARGE SCALE GENOMIC DNA]</scope>
    <source>
        <strain evidence="2 3">AM80</strain>
    </source>
</reference>
<keyword evidence="3" id="KW-1185">Reference proteome</keyword>
<accession>A0A3R7JW35</accession>
<feature type="domain" description="Inositol 1,4,5-trisphosphate/ryanodine receptor" evidence="1">
    <location>
        <begin position="8"/>
        <end position="143"/>
    </location>
</feature>
<dbReference type="RefSeq" id="XP_029234285.1">
    <property type="nucleotide sequence ID" value="XM_029385874.1"/>
</dbReference>
<protein>
    <submittedName>
        <fullName evidence="2">Inositol 1,4,5-trisphosphate receptor</fullName>
    </submittedName>
</protein>
<organism evidence="2 3">
    <name type="scientific">Trypanosoma rangeli</name>
    <dbReference type="NCBI Taxonomy" id="5698"/>
    <lineage>
        <taxon>Eukaryota</taxon>
        <taxon>Discoba</taxon>
        <taxon>Euglenozoa</taxon>
        <taxon>Kinetoplastea</taxon>
        <taxon>Metakinetoplastina</taxon>
        <taxon>Trypanosomatida</taxon>
        <taxon>Trypanosomatidae</taxon>
        <taxon>Trypanosoma</taxon>
        <taxon>Herpetosoma</taxon>
    </lineage>
</organism>
<evidence type="ECO:0000259" key="1">
    <source>
        <dbReference type="Pfam" id="PF08709"/>
    </source>
</evidence>
<proteinExistence type="predicted"/>
<dbReference type="Pfam" id="PF08709">
    <property type="entry name" value="Ins145_P3_rec"/>
    <property type="match status" value="1"/>
</dbReference>
<dbReference type="AlphaFoldDB" id="A0A3R7JW35"/>